<dbReference type="PROSITE" id="PS50863">
    <property type="entry name" value="B3"/>
    <property type="match status" value="2"/>
</dbReference>
<gene>
    <name evidence="8" type="primary">LOC115735754</name>
</gene>
<proteinExistence type="predicted"/>
<sequence>MEALRTEHELGSIRKMKMNSFFKLILQREPMQGLKIPPKFARLFSEELPCRLILKGPSGENWNAKLCKNVTGLYIHDGWREFHIDNSLGNKEFLLFQYDGKRSFEVHIYDPTGLERINVPVTKGKETNFHSWKSPRGRPRKCPVCSGNLPQSTYFNSQEGQNQEVELNKLEIINREEEEMDLCAVRMSSEPRKHKRRNKLGKLTAGLSVSKSTFRCHSIEKQKNASHFEVNARVRAIEEMLTSTFPYFMTYMKMFSLRQAKMLYIPRAFAQVHMPREWEDVVLRNLEGNTWNVVCLENDNRRFFSGGWSAFIEDNKLATGDVCLFERLSNKEFLVTIFQSPETLTA</sequence>
<dbReference type="RefSeq" id="XP_030523008.1">
    <property type="nucleotide sequence ID" value="XM_030667148.2"/>
</dbReference>
<feature type="domain" description="TF-B3" evidence="6">
    <location>
        <begin position="248"/>
        <end position="341"/>
    </location>
</feature>
<evidence type="ECO:0000313" key="8">
    <source>
        <dbReference type="RefSeq" id="XP_030523008.1"/>
    </source>
</evidence>
<dbReference type="Pfam" id="PF02362">
    <property type="entry name" value="B3"/>
    <property type="match status" value="2"/>
</dbReference>
<name>A0A8B8NLY7_9MYRT</name>
<evidence type="ECO:0000313" key="7">
    <source>
        <dbReference type="Proteomes" id="UP000827889"/>
    </source>
</evidence>
<dbReference type="PANTHER" id="PTHR31920:SF122">
    <property type="entry name" value="B3 DOMAIN-CONTAINING PROTEIN REM23"/>
    <property type="match status" value="1"/>
</dbReference>
<evidence type="ECO:0000256" key="4">
    <source>
        <dbReference type="ARBA" id="ARBA00023163"/>
    </source>
</evidence>
<dbReference type="SMART" id="SM01019">
    <property type="entry name" value="B3"/>
    <property type="match status" value="2"/>
</dbReference>
<reference evidence="8" key="1">
    <citation type="submission" date="2025-08" db="UniProtKB">
        <authorList>
            <consortium name="RefSeq"/>
        </authorList>
    </citation>
    <scope>IDENTIFICATION</scope>
    <source>
        <tissue evidence="8">Leaf</tissue>
    </source>
</reference>
<dbReference type="InterPro" id="IPR015300">
    <property type="entry name" value="DNA-bd_pseudobarrel_sf"/>
</dbReference>
<dbReference type="GO" id="GO:0003677">
    <property type="term" value="F:DNA binding"/>
    <property type="evidence" value="ECO:0007669"/>
    <property type="project" value="UniProtKB-KW"/>
</dbReference>
<dbReference type="SUPFAM" id="SSF101936">
    <property type="entry name" value="DNA-binding pseudobarrel domain"/>
    <property type="match status" value="2"/>
</dbReference>
<dbReference type="InterPro" id="IPR003340">
    <property type="entry name" value="B3_DNA-bd"/>
</dbReference>
<feature type="domain" description="TF-B3" evidence="6">
    <location>
        <begin position="19"/>
        <end position="112"/>
    </location>
</feature>
<keyword evidence="5" id="KW-0539">Nucleus</keyword>
<evidence type="ECO:0000256" key="2">
    <source>
        <dbReference type="ARBA" id="ARBA00023015"/>
    </source>
</evidence>
<keyword evidence="3" id="KW-0238">DNA-binding</keyword>
<dbReference type="Proteomes" id="UP000827889">
    <property type="component" value="Chromosome 11"/>
</dbReference>
<protein>
    <submittedName>
        <fullName evidence="8">B3 domain-containing protein Os01g0723500-like</fullName>
    </submittedName>
</protein>
<dbReference type="InterPro" id="IPR050655">
    <property type="entry name" value="Plant_B3_domain"/>
</dbReference>
<keyword evidence="4" id="KW-0804">Transcription</keyword>
<dbReference type="Gene3D" id="2.40.330.10">
    <property type="entry name" value="DNA-binding pseudobarrel domain"/>
    <property type="match status" value="2"/>
</dbReference>
<dbReference type="GeneID" id="115735754"/>
<dbReference type="GO" id="GO:0005634">
    <property type="term" value="C:nucleus"/>
    <property type="evidence" value="ECO:0007669"/>
    <property type="project" value="UniProtKB-SubCell"/>
</dbReference>
<comment type="subcellular location">
    <subcellularLocation>
        <location evidence="1">Nucleus</location>
    </subcellularLocation>
</comment>
<evidence type="ECO:0000256" key="5">
    <source>
        <dbReference type="ARBA" id="ARBA00023242"/>
    </source>
</evidence>
<dbReference type="KEGG" id="rarg:115735754"/>
<evidence type="ECO:0000256" key="3">
    <source>
        <dbReference type="ARBA" id="ARBA00023125"/>
    </source>
</evidence>
<keyword evidence="2" id="KW-0805">Transcription regulation</keyword>
<dbReference type="AlphaFoldDB" id="A0A8B8NLY7"/>
<accession>A0A8B8NLY7</accession>
<keyword evidence="7" id="KW-1185">Reference proteome</keyword>
<organism evidence="7 8">
    <name type="scientific">Rhodamnia argentea</name>
    <dbReference type="NCBI Taxonomy" id="178133"/>
    <lineage>
        <taxon>Eukaryota</taxon>
        <taxon>Viridiplantae</taxon>
        <taxon>Streptophyta</taxon>
        <taxon>Embryophyta</taxon>
        <taxon>Tracheophyta</taxon>
        <taxon>Spermatophyta</taxon>
        <taxon>Magnoliopsida</taxon>
        <taxon>eudicotyledons</taxon>
        <taxon>Gunneridae</taxon>
        <taxon>Pentapetalae</taxon>
        <taxon>rosids</taxon>
        <taxon>malvids</taxon>
        <taxon>Myrtales</taxon>
        <taxon>Myrtaceae</taxon>
        <taxon>Myrtoideae</taxon>
        <taxon>Myrteae</taxon>
        <taxon>Australasian group</taxon>
        <taxon>Rhodamnia</taxon>
    </lineage>
</organism>
<evidence type="ECO:0000256" key="1">
    <source>
        <dbReference type="ARBA" id="ARBA00004123"/>
    </source>
</evidence>
<evidence type="ECO:0000259" key="6">
    <source>
        <dbReference type="PROSITE" id="PS50863"/>
    </source>
</evidence>
<dbReference type="OrthoDB" id="590488at2759"/>
<dbReference type="PANTHER" id="PTHR31920">
    <property type="entry name" value="B3 DOMAIN-CONTAINING"/>
    <property type="match status" value="1"/>
</dbReference>
<dbReference type="CDD" id="cd10017">
    <property type="entry name" value="B3_DNA"/>
    <property type="match status" value="2"/>
</dbReference>